<comment type="caution">
    <text evidence="10">The sequence shown here is derived from an EMBL/GenBank/DDBJ whole genome shotgun (WGS) entry which is preliminary data.</text>
</comment>
<keyword evidence="4 8" id="KW-0812">Transmembrane</keyword>
<evidence type="ECO:0000256" key="4">
    <source>
        <dbReference type="ARBA" id="ARBA00022692"/>
    </source>
</evidence>
<dbReference type="Pfam" id="PF07690">
    <property type="entry name" value="MFS_1"/>
    <property type="match status" value="1"/>
</dbReference>
<dbReference type="RefSeq" id="XP_013324243.1">
    <property type="nucleotide sequence ID" value="XM_013468789.1"/>
</dbReference>
<feature type="transmembrane region" description="Helical" evidence="8">
    <location>
        <begin position="246"/>
        <end position="263"/>
    </location>
</feature>
<dbReference type="STRING" id="1408163.A0A0F4YIF7"/>
<feature type="domain" description="Major facilitator superfamily (MFS) profile" evidence="9">
    <location>
        <begin position="54"/>
        <end position="514"/>
    </location>
</feature>
<keyword evidence="6 8" id="KW-0472">Membrane</keyword>
<proteinExistence type="inferred from homology"/>
<keyword evidence="5 8" id="KW-1133">Transmembrane helix</keyword>
<comment type="similarity">
    <text evidence="2">Belongs to the major facilitator superfamily.</text>
</comment>
<dbReference type="PANTHER" id="PTHR23501">
    <property type="entry name" value="MAJOR FACILITATOR SUPERFAMILY"/>
    <property type="match status" value="1"/>
</dbReference>
<feature type="transmembrane region" description="Helical" evidence="8">
    <location>
        <begin position="490"/>
        <end position="509"/>
    </location>
</feature>
<dbReference type="OrthoDB" id="3437016at2759"/>
<dbReference type="Gene3D" id="1.20.1250.20">
    <property type="entry name" value="MFS general substrate transporter like domains"/>
    <property type="match status" value="1"/>
</dbReference>
<evidence type="ECO:0000256" key="2">
    <source>
        <dbReference type="ARBA" id="ARBA00008335"/>
    </source>
</evidence>
<accession>A0A0F4YIF7</accession>
<dbReference type="GO" id="GO:0012505">
    <property type="term" value="C:endomembrane system"/>
    <property type="evidence" value="ECO:0007669"/>
    <property type="project" value="UniProtKB-SubCell"/>
</dbReference>
<feature type="transmembrane region" description="Helical" evidence="8">
    <location>
        <begin position="53"/>
        <end position="76"/>
    </location>
</feature>
<keyword evidence="3" id="KW-0813">Transport</keyword>
<dbReference type="InterPro" id="IPR011701">
    <property type="entry name" value="MFS"/>
</dbReference>
<gene>
    <name evidence="10" type="ORF">T310_8428</name>
</gene>
<feature type="transmembrane region" description="Helical" evidence="8">
    <location>
        <begin position="144"/>
        <end position="164"/>
    </location>
</feature>
<dbReference type="GO" id="GO:0015174">
    <property type="term" value="F:basic amino acid transmembrane transporter activity"/>
    <property type="evidence" value="ECO:0007669"/>
    <property type="project" value="TreeGrafter"/>
</dbReference>
<feature type="transmembrane region" description="Helical" evidence="8">
    <location>
        <begin position="205"/>
        <end position="226"/>
    </location>
</feature>
<protein>
    <recommendedName>
        <fullName evidence="9">Major facilitator superfamily (MFS) profile domain-containing protein</fullName>
    </recommendedName>
</protein>
<dbReference type="InterPro" id="IPR036259">
    <property type="entry name" value="MFS_trans_sf"/>
</dbReference>
<dbReference type="GO" id="GO:0046943">
    <property type="term" value="F:carboxylic acid transmembrane transporter activity"/>
    <property type="evidence" value="ECO:0007669"/>
    <property type="project" value="UniProtKB-ARBA"/>
</dbReference>
<evidence type="ECO:0000256" key="7">
    <source>
        <dbReference type="SAM" id="MobiDB-lite"/>
    </source>
</evidence>
<feature type="transmembrane region" description="Helical" evidence="8">
    <location>
        <begin position="119"/>
        <end position="138"/>
    </location>
</feature>
<dbReference type="PROSITE" id="PS50850">
    <property type="entry name" value="MFS"/>
    <property type="match status" value="1"/>
</dbReference>
<evidence type="ECO:0000256" key="8">
    <source>
        <dbReference type="SAM" id="Phobius"/>
    </source>
</evidence>
<keyword evidence="11" id="KW-1185">Reference proteome</keyword>
<feature type="transmembrane region" description="Helical" evidence="8">
    <location>
        <begin position="88"/>
        <end position="107"/>
    </location>
</feature>
<sequence>MSPSSVSNATETTPLLRDQTSSNGCISEPQPQLNAAREAQFQGAPEVQGQIKYIFAAISMGIFLSAADQTIIIASYGKIGSDLNALNLTSWITTSYFLTLTSFQPLYGRLSDIFGRKACLLFAYVVFGTGCLFCGLAQDIKQLIAARVFQGIGGGGMTTVVSILMSDLVPLRDRGLWQGIINIIYATGAGVGAPLGGLLADYIGWRWAFIGQAPICLAAFISVSLLLKLPVKDKGDWRAKLRRIDFLGAVILVTAVSGFLLGMDRGSNVSWSLPITIVSLSVSAVLFIAFVLVEIYVAAEPFAPGHIIFDRTLVACYACNFFSFGGWLAALFFLPLFFQAVDGVSATIAGVRLIPQVCAGVSGSLFAGFMMRWTGKFYWITVFAYGLLTVKENQITNSDLRSVSNAAPEDQAVVTACSYLFRSLGSIIGLSLSATVVQQILRERLRSALRDSKDIDRIVQGVRQSLEFIKTLDPQIRDIVRRCYGTATNLGFAFMIGIVFFALFSSFFIREQKLSR</sequence>
<dbReference type="GeneID" id="25320688"/>
<dbReference type="GO" id="GO:0000329">
    <property type="term" value="C:fungal-type vacuole membrane"/>
    <property type="evidence" value="ECO:0007669"/>
    <property type="project" value="TreeGrafter"/>
</dbReference>
<dbReference type="EMBL" id="LASV01000596">
    <property type="protein sequence ID" value="KKA17631.1"/>
    <property type="molecule type" value="Genomic_DNA"/>
</dbReference>
<dbReference type="PANTHER" id="PTHR23501:SF84">
    <property type="entry name" value="VACUOLAR MEMBRANE AMINO ACID UPTAKE TRANSPORTER FNX2"/>
    <property type="match status" value="1"/>
</dbReference>
<dbReference type="InterPro" id="IPR020846">
    <property type="entry name" value="MFS_dom"/>
</dbReference>
<feature type="transmembrane region" description="Helical" evidence="8">
    <location>
        <begin position="344"/>
        <end position="369"/>
    </location>
</feature>
<name>A0A0F4YIF7_RASE3</name>
<dbReference type="FunFam" id="1.20.1720.10:FF:000013">
    <property type="entry name" value="Related to multidrug resistance proteins"/>
    <property type="match status" value="1"/>
</dbReference>
<reference evidence="10 11" key="1">
    <citation type="submission" date="2015-04" db="EMBL/GenBank/DDBJ databases">
        <authorList>
            <person name="Heijne W.H."/>
            <person name="Fedorova N.D."/>
            <person name="Nierman W.C."/>
            <person name="Vollebregt A.W."/>
            <person name="Zhao Z."/>
            <person name="Wu L."/>
            <person name="Kumar M."/>
            <person name="Stam H."/>
            <person name="van den Berg M.A."/>
            <person name="Pel H.J."/>
        </authorList>
    </citation>
    <scope>NUCLEOTIDE SEQUENCE [LARGE SCALE GENOMIC DNA]</scope>
    <source>
        <strain evidence="10 11">CBS 393.64</strain>
    </source>
</reference>
<organism evidence="10 11">
    <name type="scientific">Rasamsonia emersonii (strain ATCC 16479 / CBS 393.64 / IMI 116815)</name>
    <dbReference type="NCBI Taxonomy" id="1408163"/>
    <lineage>
        <taxon>Eukaryota</taxon>
        <taxon>Fungi</taxon>
        <taxon>Dikarya</taxon>
        <taxon>Ascomycota</taxon>
        <taxon>Pezizomycotina</taxon>
        <taxon>Eurotiomycetes</taxon>
        <taxon>Eurotiomycetidae</taxon>
        <taxon>Eurotiales</taxon>
        <taxon>Trichocomaceae</taxon>
        <taxon>Rasamsonia</taxon>
    </lineage>
</organism>
<feature type="region of interest" description="Disordered" evidence="7">
    <location>
        <begin position="1"/>
        <end position="29"/>
    </location>
</feature>
<dbReference type="AlphaFoldDB" id="A0A0F4YIF7"/>
<evidence type="ECO:0000256" key="3">
    <source>
        <dbReference type="ARBA" id="ARBA00022448"/>
    </source>
</evidence>
<evidence type="ECO:0000313" key="11">
    <source>
        <dbReference type="Proteomes" id="UP000053958"/>
    </source>
</evidence>
<feature type="transmembrane region" description="Helical" evidence="8">
    <location>
        <begin position="269"/>
        <end position="293"/>
    </location>
</feature>
<feature type="transmembrane region" description="Helical" evidence="8">
    <location>
        <begin position="314"/>
        <end position="338"/>
    </location>
</feature>
<comment type="subcellular location">
    <subcellularLocation>
        <location evidence="1">Endomembrane system</location>
        <topology evidence="1">Multi-pass membrane protein</topology>
    </subcellularLocation>
</comment>
<evidence type="ECO:0000259" key="9">
    <source>
        <dbReference type="PROSITE" id="PS50850"/>
    </source>
</evidence>
<dbReference type="SUPFAM" id="SSF103473">
    <property type="entry name" value="MFS general substrate transporter"/>
    <property type="match status" value="1"/>
</dbReference>
<evidence type="ECO:0000313" key="10">
    <source>
        <dbReference type="EMBL" id="KKA17631.1"/>
    </source>
</evidence>
<dbReference type="Proteomes" id="UP000053958">
    <property type="component" value="Unassembled WGS sequence"/>
</dbReference>
<evidence type="ECO:0000256" key="1">
    <source>
        <dbReference type="ARBA" id="ARBA00004127"/>
    </source>
</evidence>
<evidence type="ECO:0000256" key="6">
    <source>
        <dbReference type="ARBA" id="ARBA00023136"/>
    </source>
</evidence>
<evidence type="ECO:0000256" key="5">
    <source>
        <dbReference type="ARBA" id="ARBA00022989"/>
    </source>
</evidence>